<dbReference type="InterPro" id="IPR035901">
    <property type="entry name" value="GIY-YIG_endonuc_sf"/>
</dbReference>
<gene>
    <name evidence="1" type="primary">orf395</name>
</gene>
<geneLocation type="mitochondrion" evidence="1"/>
<reference evidence="1" key="1">
    <citation type="journal article" date="2015" name="G3 (Bethesda)">
        <title>A Dynamic Mobile DNA Family in the Yeast Mitochondrial Genome.</title>
        <authorList>
            <person name="Wu B."/>
            <person name="Hao W."/>
        </authorList>
    </citation>
    <scope>NUCLEOTIDE SEQUENCE</scope>
    <source>
        <strain evidence="1">YPS138</strain>
    </source>
</reference>
<dbReference type="NCBIfam" id="TIGR01453">
    <property type="entry name" value="grpIintron_endo"/>
    <property type="match status" value="1"/>
</dbReference>
<evidence type="ECO:0008006" key="2">
    <source>
        <dbReference type="Google" id="ProtNLM"/>
    </source>
</evidence>
<sequence>MYLNKILNIMFNKMIMNNMLKKSLKQYKMKNKMTKNNMKELNIKEMMMMYNKKYSPSINQTNNKEITNFTLSSDKNNKDNKMLDVKLLLKMHNVQPIKYWINLKDNNTKKEIKDYLYKKQGIYYIGNMMTNEFYIGSAGFNNLYKRFTRHLYTLEGNTSIAKDVKMYGLNTFVYAMLEINDNLDLDRNYWFNIEQIYLYNKLPTYNNDNLKAVFTNKLMKLNEVENKMKFMENNDIFGIYMYNYLTINRNMFNMMYNKYNNVYYNMLNNDKINKRWSKEGMMRILKRMSLSLGLYNMNNELICSFESRKVAAHLLGCTDRTIIRAIKGSGYMYIPNQFMPYLKDHFDMNSKPIINNLKTLDLEYISYRNKIHMIKATRYNLVNTTKVFIKDNIQK</sequence>
<proteinExistence type="predicted"/>
<evidence type="ECO:0000313" key="1">
    <source>
        <dbReference type="EMBL" id="AKL82710.1"/>
    </source>
</evidence>
<name>A0A0H3WH78_SACPA</name>
<keyword evidence="1" id="KW-0496">Mitochondrion</keyword>
<dbReference type="InterPro" id="IPR006350">
    <property type="entry name" value="Intron_endoG1"/>
</dbReference>
<organism evidence="1">
    <name type="scientific">Saccharomyces paradoxus</name>
    <name type="common">Yeast</name>
    <name type="synonym">Saccharomyces douglasii</name>
    <dbReference type="NCBI Taxonomy" id="27291"/>
    <lineage>
        <taxon>Eukaryota</taxon>
        <taxon>Fungi</taxon>
        <taxon>Dikarya</taxon>
        <taxon>Ascomycota</taxon>
        <taxon>Saccharomycotina</taxon>
        <taxon>Saccharomycetes</taxon>
        <taxon>Saccharomycetales</taxon>
        <taxon>Saccharomycetaceae</taxon>
        <taxon>Saccharomyces</taxon>
    </lineage>
</organism>
<protein>
    <recommendedName>
        <fullName evidence="2">GIY-YIG domain-containing protein</fullName>
    </recommendedName>
</protein>
<dbReference type="AlphaFoldDB" id="A0A0H3WH78"/>
<accession>A0A0H3WH78</accession>
<dbReference type="GO" id="GO:0004519">
    <property type="term" value="F:endonuclease activity"/>
    <property type="evidence" value="ECO:0007669"/>
    <property type="project" value="InterPro"/>
</dbReference>
<dbReference type="EMBL" id="KP712780">
    <property type="protein sequence ID" value="AKL82710.1"/>
    <property type="molecule type" value="Genomic_DNA"/>
</dbReference>
<dbReference type="SUPFAM" id="SSF82771">
    <property type="entry name" value="GIY-YIG endonuclease"/>
    <property type="match status" value="1"/>
</dbReference>